<keyword evidence="8" id="KW-1185">Reference proteome</keyword>
<proteinExistence type="inferred from homology"/>
<feature type="region of interest" description="Disordered" evidence="5">
    <location>
        <begin position="55"/>
        <end position="84"/>
    </location>
</feature>
<sequence length="287" mass="30221">MSKRQHSKQLDKARAKRRADALARRERRTRITVVVVVALLVVSLVGVGLVLGGDEPTPQVDDVETPVGEEPETAAPAVEPCPPADDAPEVDATIYDEPPLADLDADVDLAATMATTCGDVVLDLDVDRAPNAVANLVGLAEDGYYDGVLFHRVIDGFVIQAGDPAGTGCGQEDCTPTGFDPDAPTYPGYTIEDETSAADDFPEAPTGGVEYPRGTVAMARTDAPDSTGSQFFVVQGDPIVLPDASYIVVGTVTEGMDVVDRIAGQPTEPGDRPVQEVRITSFTVERG</sequence>
<dbReference type="Proteomes" id="UP000650511">
    <property type="component" value="Unassembled WGS sequence"/>
</dbReference>
<dbReference type="PANTHER" id="PTHR45625">
    <property type="entry name" value="PEPTIDYL-PROLYL CIS-TRANS ISOMERASE-RELATED"/>
    <property type="match status" value="1"/>
</dbReference>
<accession>A0A8J3ER52</accession>
<evidence type="ECO:0000256" key="4">
    <source>
        <dbReference type="RuleBase" id="RU363019"/>
    </source>
</evidence>
<organism evidence="7 8">
    <name type="scientific">Egicoccus halophilus</name>
    <dbReference type="NCBI Taxonomy" id="1670830"/>
    <lineage>
        <taxon>Bacteria</taxon>
        <taxon>Bacillati</taxon>
        <taxon>Actinomycetota</taxon>
        <taxon>Nitriliruptoria</taxon>
        <taxon>Egicoccales</taxon>
        <taxon>Egicoccaceae</taxon>
        <taxon>Egicoccus</taxon>
    </lineage>
</organism>
<dbReference type="AlphaFoldDB" id="A0A8J3ER52"/>
<evidence type="ECO:0000256" key="2">
    <source>
        <dbReference type="ARBA" id="ARBA00023110"/>
    </source>
</evidence>
<evidence type="ECO:0000256" key="3">
    <source>
        <dbReference type="ARBA" id="ARBA00023235"/>
    </source>
</evidence>
<evidence type="ECO:0000313" key="7">
    <source>
        <dbReference type="EMBL" id="GGI04186.1"/>
    </source>
</evidence>
<keyword evidence="3 4" id="KW-0413">Isomerase</keyword>
<dbReference type="SUPFAM" id="SSF50891">
    <property type="entry name" value="Cyclophilin-like"/>
    <property type="match status" value="1"/>
</dbReference>
<feature type="compositionally biased region" description="Acidic residues" evidence="5">
    <location>
        <begin position="61"/>
        <end position="72"/>
    </location>
</feature>
<dbReference type="GO" id="GO:0003755">
    <property type="term" value="F:peptidyl-prolyl cis-trans isomerase activity"/>
    <property type="evidence" value="ECO:0007669"/>
    <property type="project" value="UniProtKB-UniRule"/>
</dbReference>
<keyword evidence="2 4" id="KW-0697">Rotamase</keyword>
<comment type="catalytic activity">
    <reaction evidence="4">
        <text>[protein]-peptidylproline (omega=180) = [protein]-peptidylproline (omega=0)</text>
        <dbReference type="Rhea" id="RHEA:16237"/>
        <dbReference type="Rhea" id="RHEA-COMP:10747"/>
        <dbReference type="Rhea" id="RHEA-COMP:10748"/>
        <dbReference type="ChEBI" id="CHEBI:83833"/>
        <dbReference type="ChEBI" id="CHEBI:83834"/>
        <dbReference type="EC" id="5.2.1.8"/>
    </reaction>
</comment>
<dbReference type="CDD" id="cd00317">
    <property type="entry name" value="cyclophilin"/>
    <property type="match status" value="1"/>
</dbReference>
<dbReference type="PROSITE" id="PS50072">
    <property type="entry name" value="CSA_PPIASE_2"/>
    <property type="match status" value="1"/>
</dbReference>
<name>A0A8J3ER52_9ACTN</name>
<evidence type="ECO:0000256" key="5">
    <source>
        <dbReference type="SAM" id="MobiDB-lite"/>
    </source>
</evidence>
<gene>
    <name evidence="7" type="ORF">GCM10011354_07810</name>
</gene>
<comment type="caution">
    <text evidence="7">The sequence shown here is derived from an EMBL/GenBank/DDBJ whole genome shotgun (WGS) entry which is preliminary data.</text>
</comment>
<reference evidence="7" key="2">
    <citation type="submission" date="2020-09" db="EMBL/GenBank/DDBJ databases">
        <authorList>
            <person name="Sun Q."/>
            <person name="Zhou Y."/>
        </authorList>
    </citation>
    <scope>NUCLEOTIDE SEQUENCE</scope>
    <source>
        <strain evidence="7">CGMCC 1.14988</strain>
    </source>
</reference>
<dbReference type="InterPro" id="IPR020892">
    <property type="entry name" value="Cyclophilin-type_PPIase_CS"/>
</dbReference>
<dbReference type="PRINTS" id="PR00153">
    <property type="entry name" value="CSAPPISMRASE"/>
</dbReference>
<dbReference type="PROSITE" id="PS00170">
    <property type="entry name" value="CSA_PPIASE_1"/>
    <property type="match status" value="1"/>
</dbReference>
<feature type="domain" description="PPIase cyclophilin-type" evidence="6">
    <location>
        <begin position="118"/>
        <end position="284"/>
    </location>
</feature>
<dbReference type="InterPro" id="IPR029000">
    <property type="entry name" value="Cyclophilin-like_dom_sf"/>
</dbReference>
<dbReference type="InterPro" id="IPR002130">
    <property type="entry name" value="Cyclophilin-type_PPIase_dom"/>
</dbReference>
<protein>
    <recommendedName>
        <fullName evidence="4">Peptidyl-prolyl cis-trans isomerase</fullName>
        <shortName evidence="4">PPIase</shortName>
        <ecNumber evidence="4">5.2.1.8</ecNumber>
    </recommendedName>
</protein>
<comment type="function">
    <text evidence="1 4">PPIases accelerate the folding of proteins. It catalyzes the cis-trans isomerization of proline imidic peptide bonds in oligopeptides.</text>
</comment>
<evidence type="ECO:0000259" key="6">
    <source>
        <dbReference type="PROSITE" id="PS50072"/>
    </source>
</evidence>
<dbReference type="GO" id="GO:0006457">
    <property type="term" value="P:protein folding"/>
    <property type="evidence" value="ECO:0007669"/>
    <property type="project" value="InterPro"/>
</dbReference>
<dbReference type="Pfam" id="PF00160">
    <property type="entry name" value="Pro_isomerase"/>
    <property type="match status" value="1"/>
</dbReference>
<dbReference type="RefSeq" id="WP_130650742.1">
    <property type="nucleotide sequence ID" value="NZ_BMHA01000002.1"/>
</dbReference>
<dbReference type="InterPro" id="IPR044666">
    <property type="entry name" value="Cyclophilin_A-like"/>
</dbReference>
<reference evidence="7" key="1">
    <citation type="journal article" date="2014" name="Int. J. Syst. Evol. Microbiol.">
        <title>Complete genome sequence of Corynebacterium casei LMG S-19264T (=DSM 44701T), isolated from a smear-ripened cheese.</title>
        <authorList>
            <consortium name="US DOE Joint Genome Institute (JGI-PGF)"/>
            <person name="Walter F."/>
            <person name="Albersmeier A."/>
            <person name="Kalinowski J."/>
            <person name="Ruckert C."/>
        </authorList>
    </citation>
    <scope>NUCLEOTIDE SEQUENCE</scope>
    <source>
        <strain evidence="7">CGMCC 1.14988</strain>
    </source>
</reference>
<dbReference type="EMBL" id="BMHA01000002">
    <property type="protein sequence ID" value="GGI04186.1"/>
    <property type="molecule type" value="Genomic_DNA"/>
</dbReference>
<dbReference type="OrthoDB" id="9807797at2"/>
<evidence type="ECO:0000256" key="1">
    <source>
        <dbReference type="ARBA" id="ARBA00002388"/>
    </source>
</evidence>
<evidence type="ECO:0000313" key="8">
    <source>
        <dbReference type="Proteomes" id="UP000650511"/>
    </source>
</evidence>
<dbReference type="EC" id="5.2.1.8" evidence="4"/>
<dbReference type="Gene3D" id="2.40.100.10">
    <property type="entry name" value="Cyclophilin-like"/>
    <property type="match status" value="1"/>
</dbReference>
<dbReference type="PANTHER" id="PTHR45625:SF4">
    <property type="entry name" value="PEPTIDYLPROLYL ISOMERASE DOMAIN AND WD REPEAT-CONTAINING PROTEIN 1"/>
    <property type="match status" value="1"/>
</dbReference>
<comment type="similarity">
    <text evidence="4">Belongs to the cyclophilin-type PPIase family.</text>
</comment>